<feature type="domain" description="DEK-C" evidence="1">
    <location>
        <begin position="3"/>
        <end position="60"/>
    </location>
</feature>
<dbReference type="Pfam" id="PF02229">
    <property type="entry name" value="PC4"/>
    <property type="match status" value="1"/>
</dbReference>
<dbReference type="PROSITE" id="PS51998">
    <property type="entry name" value="DEK_C"/>
    <property type="match status" value="1"/>
</dbReference>
<dbReference type="InterPro" id="IPR045125">
    <property type="entry name" value="Sub1/Tcp4-like"/>
</dbReference>
<dbReference type="InterPro" id="IPR014876">
    <property type="entry name" value="DEK_C"/>
</dbReference>
<sequence length="174" mass="20430">MEPKLRIQIKETVREILEESDMETTTEHQIRRLASNKLDLDLDKSEYKTYVRHVVNSFLEEQKAKQEDDEEETGKQEQEYDDEGNLVICRLSAKRKVTIQNFRGANLVSIREYYYDGGAERPTTKVIPFVWFCMMAHTVILSKGISLNEEQWSTLRKNIPAIEKAVKDMQDRDI</sequence>
<dbReference type="PANTHER" id="PTHR13215">
    <property type="entry name" value="RNA POLYMERASE II TRANSCRIPTIONAL COACTIVATOR"/>
    <property type="match status" value="1"/>
</dbReference>
<keyword evidence="3" id="KW-1185">Reference proteome</keyword>
<dbReference type="OrthoDB" id="2505440at2759"/>
<dbReference type="GO" id="GO:0003677">
    <property type="term" value="F:DNA binding"/>
    <property type="evidence" value="ECO:0007669"/>
    <property type="project" value="InterPro"/>
</dbReference>
<accession>A0A8X8DGK4</accession>
<dbReference type="Pfam" id="PF08766">
    <property type="entry name" value="DEK_C"/>
    <property type="match status" value="1"/>
</dbReference>
<evidence type="ECO:0000313" key="3">
    <source>
        <dbReference type="Proteomes" id="UP000886885"/>
    </source>
</evidence>
<dbReference type="EMBL" id="JAAWWB010000001">
    <property type="protein sequence ID" value="KAG6791585.1"/>
    <property type="molecule type" value="Genomic_DNA"/>
</dbReference>
<protein>
    <recommendedName>
        <fullName evidence="1">DEK-C domain-containing protein</fullName>
    </recommendedName>
</protein>
<dbReference type="PIRSF" id="PIRSF038156">
    <property type="entry name" value="RNA_pol_II_KELP"/>
    <property type="match status" value="1"/>
</dbReference>
<name>A0A8X8DGK4_POPTO</name>
<proteinExistence type="predicted"/>
<dbReference type="InterPro" id="IPR003173">
    <property type="entry name" value="PC4_C"/>
</dbReference>
<dbReference type="Proteomes" id="UP000886885">
    <property type="component" value="Chromosome 1A"/>
</dbReference>
<dbReference type="GO" id="GO:0060261">
    <property type="term" value="P:positive regulation of transcription initiation by RNA polymerase II"/>
    <property type="evidence" value="ECO:0007669"/>
    <property type="project" value="InterPro"/>
</dbReference>
<comment type="caution">
    <text evidence="2">The sequence shown here is derived from an EMBL/GenBank/DDBJ whole genome shotgun (WGS) entry which is preliminary data.</text>
</comment>
<dbReference type="AlphaFoldDB" id="A0A8X8DGK4"/>
<gene>
    <name evidence="2" type="ORF">POTOM_000708</name>
</gene>
<evidence type="ECO:0000259" key="1">
    <source>
        <dbReference type="PROSITE" id="PS51998"/>
    </source>
</evidence>
<dbReference type="GO" id="GO:0003713">
    <property type="term" value="F:transcription coactivator activity"/>
    <property type="evidence" value="ECO:0007669"/>
    <property type="project" value="InterPro"/>
</dbReference>
<organism evidence="2 3">
    <name type="scientific">Populus tomentosa</name>
    <name type="common">Chinese white poplar</name>
    <dbReference type="NCBI Taxonomy" id="118781"/>
    <lineage>
        <taxon>Eukaryota</taxon>
        <taxon>Viridiplantae</taxon>
        <taxon>Streptophyta</taxon>
        <taxon>Embryophyta</taxon>
        <taxon>Tracheophyta</taxon>
        <taxon>Spermatophyta</taxon>
        <taxon>Magnoliopsida</taxon>
        <taxon>eudicotyledons</taxon>
        <taxon>Gunneridae</taxon>
        <taxon>Pentapetalae</taxon>
        <taxon>rosids</taxon>
        <taxon>fabids</taxon>
        <taxon>Malpighiales</taxon>
        <taxon>Salicaceae</taxon>
        <taxon>Saliceae</taxon>
        <taxon>Populus</taxon>
    </lineage>
</organism>
<evidence type="ECO:0000313" key="2">
    <source>
        <dbReference type="EMBL" id="KAG6791585.1"/>
    </source>
</evidence>
<reference evidence="2" key="1">
    <citation type="journal article" date="2020" name="bioRxiv">
        <title>Hybrid origin of Populus tomentosa Carr. identified through genome sequencing and phylogenomic analysis.</title>
        <authorList>
            <person name="An X."/>
            <person name="Gao K."/>
            <person name="Chen Z."/>
            <person name="Li J."/>
            <person name="Yang X."/>
            <person name="Yang X."/>
            <person name="Zhou J."/>
            <person name="Guo T."/>
            <person name="Zhao T."/>
            <person name="Huang S."/>
            <person name="Miao D."/>
            <person name="Khan W.U."/>
            <person name="Rao P."/>
            <person name="Ye M."/>
            <person name="Lei B."/>
            <person name="Liao W."/>
            <person name="Wang J."/>
            <person name="Ji L."/>
            <person name="Li Y."/>
            <person name="Guo B."/>
            <person name="Mustafa N.S."/>
            <person name="Li S."/>
            <person name="Yun Q."/>
            <person name="Keller S.R."/>
            <person name="Mao J."/>
            <person name="Zhang R."/>
            <person name="Strauss S.H."/>
        </authorList>
    </citation>
    <scope>NUCLEOTIDE SEQUENCE</scope>
    <source>
        <strain evidence="2">GM15</strain>
        <tissue evidence="2">Leaf</tissue>
    </source>
</reference>
<dbReference type="InterPro" id="IPR017415">
    <property type="entry name" value="KELP"/>
</dbReference>